<dbReference type="RefSeq" id="WP_033675448.1">
    <property type="nucleotide sequence ID" value="NZ_JOTM01000015.1"/>
</dbReference>
<evidence type="ECO:0000313" key="13">
    <source>
        <dbReference type="EMBL" id="KEK23456.1"/>
    </source>
</evidence>
<sequence length="397" mass="42387">MKNKFIVFLSVLSIIFGGFFFNTDTSKAETPSSEYVPNQLIVKFKNNASIGDVQEFHKSVGARVLSKDDTLGFEVVQFVKGSVKDKIKSYKNNPDVEYAEPNYYFHAFWTPNDPYFNSQYGLQKIQAPQAWDSQRSDPGVKVAIIDTGVQGSHPDLASKVIYGHDYVDNDSQSDDGNGHGTHCAGIAGALTNNNVGIAGVAPQSSIYAVRVLDNQGSGTLDAVAQGIREAADSGAKVISLSLGASSGGTALQQAVQYAWNKGAVIVAAAGNAGNTKPNYPAYYNEVISVASTDRSDRKSSFSNYGNWVDVAAPGSSIYSTYKGSAYQTLSGTSMATPHVAGVAALLANQGYNNTEIRQIIETTSDKVSGTGTYWKSGRVNANKAVQYGKQLKENKAS</sequence>
<dbReference type="Proteomes" id="UP000027778">
    <property type="component" value="Unassembled WGS sequence"/>
</dbReference>
<comment type="subcellular location">
    <subcellularLocation>
        <location evidence="2">Secreted</location>
    </subcellularLocation>
</comment>
<proteinExistence type="inferred from homology"/>
<evidence type="ECO:0000256" key="1">
    <source>
        <dbReference type="ARBA" id="ARBA00001913"/>
    </source>
</evidence>
<organism evidence="13 14">
    <name type="scientific">Bacillus gaemokensis</name>
    <dbReference type="NCBI Taxonomy" id="574375"/>
    <lineage>
        <taxon>Bacteria</taxon>
        <taxon>Bacillati</taxon>
        <taxon>Bacillota</taxon>
        <taxon>Bacilli</taxon>
        <taxon>Bacillales</taxon>
        <taxon>Bacillaceae</taxon>
        <taxon>Bacillus</taxon>
        <taxon>Bacillus cereus group</taxon>
    </lineage>
</organism>
<dbReference type="PROSITE" id="PS51892">
    <property type="entry name" value="SUBTILASE"/>
    <property type="match status" value="1"/>
</dbReference>
<evidence type="ECO:0000256" key="7">
    <source>
        <dbReference type="ARBA" id="ARBA00022825"/>
    </source>
</evidence>
<feature type="active site" description="Charge relay system" evidence="9">
    <location>
        <position position="333"/>
    </location>
</feature>
<gene>
    <name evidence="13" type="ORF">BAGA_08090</name>
</gene>
<accession>A0A073KAD6</accession>
<dbReference type="InterPro" id="IPR022398">
    <property type="entry name" value="Peptidase_S8_His-AS"/>
</dbReference>
<dbReference type="AlphaFoldDB" id="A0A073KAD6"/>
<keyword evidence="8" id="KW-0106">Calcium</keyword>
<feature type="domain" description="Fervidolysin-like N-terminal prodomain" evidence="12">
    <location>
        <begin position="24"/>
        <end position="102"/>
    </location>
</feature>
<keyword evidence="4" id="KW-0964">Secreted</keyword>
<dbReference type="InterPro" id="IPR000209">
    <property type="entry name" value="Peptidase_S8/S53_dom"/>
</dbReference>
<dbReference type="InterPro" id="IPR050131">
    <property type="entry name" value="Peptidase_S8_subtilisin-like"/>
</dbReference>
<feature type="active site" description="Charge relay system" evidence="9">
    <location>
        <position position="146"/>
    </location>
</feature>
<dbReference type="SUPFAM" id="SSF52743">
    <property type="entry name" value="Subtilisin-like"/>
    <property type="match status" value="1"/>
</dbReference>
<keyword evidence="6 9" id="KW-0378">Hydrolase</keyword>
<dbReference type="FunFam" id="3.40.50.200:FF:000017">
    <property type="entry name" value="Intracellular serine protease"/>
    <property type="match status" value="1"/>
</dbReference>
<evidence type="ECO:0000256" key="4">
    <source>
        <dbReference type="ARBA" id="ARBA00022525"/>
    </source>
</evidence>
<evidence type="ECO:0000313" key="14">
    <source>
        <dbReference type="Proteomes" id="UP000027778"/>
    </source>
</evidence>
<evidence type="ECO:0000256" key="2">
    <source>
        <dbReference type="ARBA" id="ARBA00004613"/>
    </source>
</evidence>
<evidence type="ECO:0000256" key="8">
    <source>
        <dbReference type="ARBA" id="ARBA00022837"/>
    </source>
</evidence>
<dbReference type="PRINTS" id="PR00723">
    <property type="entry name" value="SUBTILISIN"/>
</dbReference>
<dbReference type="GO" id="GO:0004252">
    <property type="term" value="F:serine-type endopeptidase activity"/>
    <property type="evidence" value="ECO:0007669"/>
    <property type="project" value="UniProtKB-UniRule"/>
</dbReference>
<dbReference type="InterPro" id="IPR023828">
    <property type="entry name" value="Peptidase_S8_Ser-AS"/>
</dbReference>
<dbReference type="InterPro" id="IPR036852">
    <property type="entry name" value="Peptidase_S8/S53_dom_sf"/>
</dbReference>
<dbReference type="Gene3D" id="3.40.50.200">
    <property type="entry name" value="Peptidase S8/S53 domain"/>
    <property type="match status" value="1"/>
</dbReference>
<keyword evidence="5 9" id="KW-0645">Protease</keyword>
<dbReference type="GO" id="GO:0005576">
    <property type="term" value="C:extracellular region"/>
    <property type="evidence" value="ECO:0007669"/>
    <property type="project" value="UniProtKB-SubCell"/>
</dbReference>
<dbReference type="InterPro" id="IPR054399">
    <property type="entry name" value="Fervidolysin-like_N_prodom"/>
</dbReference>
<keyword evidence="7 9" id="KW-0720">Serine protease</keyword>
<name>A0A073KAD6_9BACI</name>
<comment type="caution">
    <text evidence="13">The sequence shown here is derived from an EMBL/GenBank/DDBJ whole genome shotgun (WGS) entry which is preliminary data.</text>
</comment>
<evidence type="ECO:0000259" key="11">
    <source>
        <dbReference type="Pfam" id="PF00082"/>
    </source>
</evidence>
<dbReference type="Pfam" id="PF22148">
    <property type="entry name" value="Fervidolysin_NPro-like"/>
    <property type="match status" value="1"/>
</dbReference>
<feature type="active site" description="Charge relay system" evidence="9">
    <location>
        <position position="179"/>
    </location>
</feature>
<keyword evidence="14" id="KW-1185">Reference proteome</keyword>
<evidence type="ECO:0000256" key="6">
    <source>
        <dbReference type="ARBA" id="ARBA00022801"/>
    </source>
</evidence>
<feature type="domain" description="Peptidase S8/S53" evidence="11">
    <location>
        <begin position="139"/>
        <end position="368"/>
    </location>
</feature>
<dbReference type="STRING" id="574375.AZF08_15605"/>
<dbReference type="PROSITE" id="PS00136">
    <property type="entry name" value="SUBTILASE_ASP"/>
    <property type="match status" value="1"/>
</dbReference>
<comment type="cofactor">
    <cofactor evidence="1">
        <name>Ca(2+)</name>
        <dbReference type="ChEBI" id="CHEBI:29108"/>
    </cofactor>
</comment>
<comment type="similarity">
    <text evidence="3 9 10">Belongs to the peptidase S8 family.</text>
</comment>
<evidence type="ECO:0000256" key="5">
    <source>
        <dbReference type="ARBA" id="ARBA00022670"/>
    </source>
</evidence>
<evidence type="ECO:0000256" key="3">
    <source>
        <dbReference type="ARBA" id="ARBA00011073"/>
    </source>
</evidence>
<dbReference type="Pfam" id="PF00082">
    <property type="entry name" value="Peptidase_S8"/>
    <property type="match status" value="1"/>
</dbReference>
<dbReference type="PANTHER" id="PTHR43806:SF11">
    <property type="entry name" value="CEREVISIN-RELATED"/>
    <property type="match status" value="1"/>
</dbReference>
<evidence type="ECO:0000259" key="12">
    <source>
        <dbReference type="Pfam" id="PF22148"/>
    </source>
</evidence>
<evidence type="ECO:0000256" key="9">
    <source>
        <dbReference type="PROSITE-ProRule" id="PRU01240"/>
    </source>
</evidence>
<evidence type="ECO:0000256" key="10">
    <source>
        <dbReference type="RuleBase" id="RU003355"/>
    </source>
</evidence>
<dbReference type="InterPro" id="IPR023827">
    <property type="entry name" value="Peptidase_S8_Asp-AS"/>
</dbReference>
<dbReference type="OrthoDB" id="9798386at2"/>
<protein>
    <submittedName>
        <fullName evidence="13">Alkaline serine protease</fullName>
    </submittedName>
</protein>
<dbReference type="eggNOG" id="COG1404">
    <property type="taxonomic scope" value="Bacteria"/>
</dbReference>
<dbReference type="EMBL" id="JOTM01000015">
    <property type="protein sequence ID" value="KEK23456.1"/>
    <property type="molecule type" value="Genomic_DNA"/>
</dbReference>
<dbReference type="CDD" id="cd07484">
    <property type="entry name" value="Peptidases_S8_Thermitase_like"/>
    <property type="match status" value="1"/>
</dbReference>
<dbReference type="GO" id="GO:0006508">
    <property type="term" value="P:proteolysis"/>
    <property type="evidence" value="ECO:0007669"/>
    <property type="project" value="UniProtKB-KW"/>
</dbReference>
<dbReference type="PROSITE" id="PS00137">
    <property type="entry name" value="SUBTILASE_HIS"/>
    <property type="match status" value="1"/>
</dbReference>
<dbReference type="PANTHER" id="PTHR43806">
    <property type="entry name" value="PEPTIDASE S8"/>
    <property type="match status" value="1"/>
</dbReference>
<dbReference type="InterPro" id="IPR015500">
    <property type="entry name" value="Peptidase_S8_subtilisin-rel"/>
</dbReference>
<reference evidence="13 14" key="1">
    <citation type="submission" date="2014-06" db="EMBL/GenBank/DDBJ databases">
        <title>Draft genome sequence of Bacillus gaemokensis JCM 15801 (MCCC 1A00707).</title>
        <authorList>
            <person name="Lai Q."/>
            <person name="Liu Y."/>
            <person name="Shao Z."/>
        </authorList>
    </citation>
    <scope>NUCLEOTIDE SEQUENCE [LARGE SCALE GENOMIC DNA]</scope>
    <source>
        <strain evidence="13 14">JCM 15801</strain>
    </source>
</reference>
<dbReference type="InterPro" id="IPR034084">
    <property type="entry name" value="Thermitase-like_dom"/>
</dbReference>
<dbReference type="PROSITE" id="PS00138">
    <property type="entry name" value="SUBTILASE_SER"/>
    <property type="match status" value="1"/>
</dbReference>